<dbReference type="OrthoDB" id="2151789at2759"/>
<dbReference type="Gene3D" id="3.30.465.10">
    <property type="match status" value="1"/>
</dbReference>
<feature type="domain" description="FAD-binding PCMH-type" evidence="6">
    <location>
        <begin position="60"/>
        <end position="237"/>
    </location>
</feature>
<comment type="similarity">
    <text evidence="1">Belongs to the oxygen-dependent FAD-linked oxidoreductase family.</text>
</comment>
<keyword evidence="3" id="KW-0274">FAD</keyword>
<dbReference type="InterPro" id="IPR036318">
    <property type="entry name" value="FAD-bd_PCMH-like_sf"/>
</dbReference>
<evidence type="ECO:0000256" key="4">
    <source>
        <dbReference type="ARBA" id="ARBA00023002"/>
    </source>
</evidence>
<dbReference type="PANTHER" id="PTHR42973">
    <property type="entry name" value="BINDING OXIDOREDUCTASE, PUTATIVE (AFU_ORTHOLOGUE AFUA_1G17690)-RELATED"/>
    <property type="match status" value="1"/>
</dbReference>
<dbReference type="SUPFAM" id="SSF56176">
    <property type="entry name" value="FAD-binding/transporter-associated domain-like"/>
    <property type="match status" value="1"/>
</dbReference>
<dbReference type="PANTHER" id="PTHR42973:SF22">
    <property type="entry name" value="FAD-BINDING PCMH-TYPE DOMAIN-CONTAINING PROTEIN-RELATED"/>
    <property type="match status" value="1"/>
</dbReference>
<accession>A0A2J5I2Y9</accession>
<keyword evidence="4" id="KW-0560">Oxidoreductase</keyword>
<reference evidence="8" key="1">
    <citation type="submission" date="2017-12" db="EMBL/GenBank/DDBJ databases">
        <authorList>
            <consortium name="DOE Joint Genome Institute"/>
            <person name="Mondo S.J."/>
            <person name="Kjaerbolling I."/>
            <person name="Vesth T.C."/>
            <person name="Frisvad J.C."/>
            <person name="Nybo J.L."/>
            <person name="Theobald S."/>
            <person name="Kuo A."/>
            <person name="Bowyer P."/>
            <person name="Matsuda Y."/>
            <person name="Lyhne E.K."/>
            <person name="Kogle M.E."/>
            <person name="Clum A."/>
            <person name="Lipzen A."/>
            <person name="Salamov A."/>
            <person name="Ngan C.Y."/>
            <person name="Daum C."/>
            <person name="Chiniquy J."/>
            <person name="Barry K."/>
            <person name="LaButti K."/>
            <person name="Haridas S."/>
            <person name="Simmons B.A."/>
            <person name="Magnuson J.K."/>
            <person name="Mortensen U.H."/>
            <person name="Larsen T.O."/>
            <person name="Grigoriev I.V."/>
            <person name="Baker S.E."/>
            <person name="Andersen M.R."/>
            <person name="Nordberg H.P."/>
            <person name="Cantor M.N."/>
            <person name="Hua S.X."/>
        </authorList>
    </citation>
    <scope>NUCLEOTIDE SEQUENCE [LARGE SCALE GENOMIC DNA]</scope>
    <source>
        <strain evidence="8">IBT 19404</strain>
    </source>
</reference>
<keyword evidence="8" id="KW-1185">Reference proteome</keyword>
<keyword evidence="5" id="KW-0732">Signal</keyword>
<evidence type="ECO:0000259" key="6">
    <source>
        <dbReference type="PROSITE" id="PS51387"/>
    </source>
</evidence>
<evidence type="ECO:0000313" key="8">
    <source>
        <dbReference type="Proteomes" id="UP000235023"/>
    </source>
</evidence>
<keyword evidence="2" id="KW-0285">Flavoprotein</keyword>
<protein>
    <submittedName>
        <fullName evidence="7">FAD-binding domain-containing protein</fullName>
    </submittedName>
</protein>
<evidence type="ECO:0000256" key="2">
    <source>
        <dbReference type="ARBA" id="ARBA00022630"/>
    </source>
</evidence>
<dbReference type="InterPro" id="IPR016166">
    <property type="entry name" value="FAD-bd_PCMH"/>
</dbReference>
<feature type="signal peptide" evidence="5">
    <location>
        <begin position="1"/>
        <end position="23"/>
    </location>
</feature>
<dbReference type="InterPro" id="IPR050416">
    <property type="entry name" value="FAD-linked_Oxidoreductase"/>
</dbReference>
<proteinExistence type="inferred from homology"/>
<dbReference type="GO" id="GO:0071949">
    <property type="term" value="F:FAD binding"/>
    <property type="evidence" value="ECO:0007669"/>
    <property type="project" value="InterPro"/>
</dbReference>
<evidence type="ECO:0000256" key="1">
    <source>
        <dbReference type="ARBA" id="ARBA00005466"/>
    </source>
</evidence>
<name>A0A2J5I2Y9_9EURO</name>
<dbReference type="InterPro" id="IPR016169">
    <property type="entry name" value="FAD-bd_PCMH_sub2"/>
</dbReference>
<dbReference type="Pfam" id="PF01565">
    <property type="entry name" value="FAD_binding_4"/>
    <property type="match status" value="1"/>
</dbReference>
<dbReference type="InterPro" id="IPR006094">
    <property type="entry name" value="Oxid_FAD_bind_N"/>
</dbReference>
<gene>
    <name evidence="7" type="ORF">BDW42DRAFT_163082</name>
</gene>
<evidence type="ECO:0000313" key="7">
    <source>
        <dbReference type="EMBL" id="PLN84154.1"/>
    </source>
</evidence>
<evidence type="ECO:0000256" key="3">
    <source>
        <dbReference type="ARBA" id="ARBA00022827"/>
    </source>
</evidence>
<evidence type="ECO:0000256" key="5">
    <source>
        <dbReference type="SAM" id="SignalP"/>
    </source>
</evidence>
<dbReference type="Proteomes" id="UP000235023">
    <property type="component" value="Unassembled WGS sequence"/>
</dbReference>
<dbReference type="PROSITE" id="PS51387">
    <property type="entry name" value="FAD_PCMH"/>
    <property type="match status" value="1"/>
</dbReference>
<organism evidence="7 8">
    <name type="scientific">Aspergillus taichungensis</name>
    <dbReference type="NCBI Taxonomy" id="482145"/>
    <lineage>
        <taxon>Eukaryota</taxon>
        <taxon>Fungi</taxon>
        <taxon>Dikarya</taxon>
        <taxon>Ascomycota</taxon>
        <taxon>Pezizomycotina</taxon>
        <taxon>Eurotiomycetes</taxon>
        <taxon>Eurotiomycetidae</taxon>
        <taxon>Eurotiales</taxon>
        <taxon>Aspergillaceae</taxon>
        <taxon>Aspergillus</taxon>
        <taxon>Aspergillus subgen. Circumdati</taxon>
    </lineage>
</organism>
<dbReference type="GO" id="GO:0016491">
    <property type="term" value="F:oxidoreductase activity"/>
    <property type="evidence" value="ECO:0007669"/>
    <property type="project" value="UniProtKB-KW"/>
</dbReference>
<feature type="chain" id="PRO_5014380021" evidence="5">
    <location>
        <begin position="24"/>
        <end position="498"/>
    </location>
</feature>
<dbReference type="AlphaFoldDB" id="A0A2J5I2Y9"/>
<sequence>MSMLWRPLTQLLALLSLASVVLSSSSICDRLRSEIPGRVVLPREPLYTEWESSYYSQYERALKPSCIFRPTRTAEVSEFIHIINENANASSSPLKFAVRGGGHTLFSGAANIKGGITVDMRSMKSLVLSADRKTASVGGGSIYSDLYAQLDRYNLTVMGGRVPGIGVGGFTTGGGLNFLSRDHGYSCDNVYGYEVVLGNGSVVHATASANRDLWLALKGGSNNFGIVTRFDLATFPLKAMWGGVLLFKYSEALVDAQAKAFSEFMNPDNFDGAADMAVIMNFADGGFSTGDSLFYTKPVANPPVYRGFTSLPSPVKNTLGLNNVSGMVTKFGQTLPPKLNWTTEFVYSFKNPSPETYKLLFQIWEQGCRALAHVKGLQVQYLVQPQPVTNGTNSLGQPAGEKDKVMGLVTVAFDNPADEVVALQGARNIVLQQEAVLRRDGFYSPFQYLNYAEKSQDPIGSYGAEMKNRLREVSRKYDPAGVFQRMVPGGFKLFGQQR</sequence>
<dbReference type="EMBL" id="KZ559513">
    <property type="protein sequence ID" value="PLN84154.1"/>
    <property type="molecule type" value="Genomic_DNA"/>
</dbReference>